<dbReference type="AlphaFoldDB" id="A0A7W4J5K3"/>
<dbReference type="Gene3D" id="3.90.550.10">
    <property type="entry name" value="Spore Coat Polysaccharide Biosynthesis Protein SpsA, Chain A"/>
    <property type="match status" value="1"/>
</dbReference>
<dbReference type="PANTHER" id="PTHR43584:SF8">
    <property type="entry name" value="N-ACETYLMURAMATE ALPHA-1-PHOSPHATE URIDYLYLTRANSFERASE"/>
    <property type="match status" value="1"/>
</dbReference>
<dbReference type="InterPro" id="IPR016873">
    <property type="entry name" value="Caps_polysacc_synth_BcbE_prd"/>
</dbReference>
<dbReference type="RefSeq" id="WP_182941669.1">
    <property type="nucleotide sequence ID" value="NZ_JABEQH010000004.1"/>
</dbReference>
<evidence type="ECO:0000256" key="2">
    <source>
        <dbReference type="ARBA" id="ARBA00022695"/>
    </source>
</evidence>
<evidence type="ECO:0000256" key="1">
    <source>
        <dbReference type="ARBA" id="ARBA00022679"/>
    </source>
</evidence>
<dbReference type="SUPFAM" id="SSF53448">
    <property type="entry name" value="Nucleotide-diphospho-sugar transferases"/>
    <property type="match status" value="1"/>
</dbReference>
<keyword evidence="1 4" id="KW-0808">Transferase</keyword>
<sequence length="254" mass="28470">MLNIVIPMAGRGSRFASKGYLDPKPLIPVHGIPMIKIVIDNLRPKYTNHRFIFICQRDHVRNYELKERFQVWAPGSVVVELEGVTDGAASTVLKAREFIDNQDQLMIANSDQYVNINVDTYLYKIYEEKLDGLIMTMTAHDPKWSFVSLDSDGFVNKVVEKDVISDEATVGIYNFSRGQDFVRGADMMIAANRKSNGEFYVAPVYNELVNAGSRVGIYNIGAEADGMYGLGIPEDLEFFLSHPVSAKIKELASC</sequence>
<organism evidence="4 5">
    <name type="scientific">Gluconacetobacter johannae</name>
    <dbReference type="NCBI Taxonomy" id="112140"/>
    <lineage>
        <taxon>Bacteria</taxon>
        <taxon>Pseudomonadati</taxon>
        <taxon>Pseudomonadota</taxon>
        <taxon>Alphaproteobacteria</taxon>
        <taxon>Acetobacterales</taxon>
        <taxon>Acetobacteraceae</taxon>
        <taxon>Gluconacetobacter</taxon>
    </lineage>
</organism>
<evidence type="ECO:0000313" key="4">
    <source>
        <dbReference type="EMBL" id="MBB2175158.1"/>
    </source>
</evidence>
<name>A0A7W4J5K3_9PROT</name>
<accession>A0A7W4J5K3</accession>
<evidence type="ECO:0000313" key="5">
    <source>
        <dbReference type="Proteomes" id="UP000561066"/>
    </source>
</evidence>
<comment type="caution">
    <text evidence="4">The sequence shown here is derived from an EMBL/GenBank/DDBJ whole genome shotgun (WGS) entry which is preliminary data.</text>
</comment>
<keyword evidence="5" id="KW-1185">Reference proteome</keyword>
<dbReference type="InterPro" id="IPR005835">
    <property type="entry name" value="NTP_transferase_dom"/>
</dbReference>
<reference evidence="4 5" key="1">
    <citation type="submission" date="2020-04" db="EMBL/GenBank/DDBJ databases">
        <title>Description of novel Gluconacetobacter.</title>
        <authorList>
            <person name="Sombolestani A."/>
        </authorList>
    </citation>
    <scope>NUCLEOTIDE SEQUENCE [LARGE SCALE GENOMIC DNA]</scope>
    <source>
        <strain evidence="4 5">LMG 21312</strain>
    </source>
</reference>
<dbReference type="GO" id="GO:0016779">
    <property type="term" value="F:nucleotidyltransferase activity"/>
    <property type="evidence" value="ECO:0007669"/>
    <property type="project" value="UniProtKB-KW"/>
</dbReference>
<dbReference type="InterPro" id="IPR029044">
    <property type="entry name" value="Nucleotide-diphossugar_trans"/>
</dbReference>
<keyword evidence="2" id="KW-0548">Nucleotidyltransferase</keyword>
<proteinExistence type="predicted"/>
<dbReference type="Pfam" id="PF00483">
    <property type="entry name" value="NTP_transferase"/>
    <property type="match status" value="1"/>
</dbReference>
<dbReference type="Proteomes" id="UP000561066">
    <property type="component" value="Unassembled WGS sequence"/>
</dbReference>
<gene>
    <name evidence="4" type="ORF">HLH21_04355</name>
</gene>
<dbReference type="CDD" id="cd04183">
    <property type="entry name" value="GT2_BcE_like"/>
    <property type="match status" value="1"/>
</dbReference>
<dbReference type="PIRSF" id="PIRSF028162">
    <property type="entry name" value="BcbE_prd"/>
    <property type="match status" value="1"/>
</dbReference>
<dbReference type="InterPro" id="IPR050065">
    <property type="entry name" value="GlmU-like"/>
</dbReference>
<protein>
    <submittedName>
        <fullName evidence="4">NTP transferase domain-containing protein</fullName>
    </submittedName>
</protein>
<dbReference type="EMBL" id="JABEQH010000004">
    <property type="protein sequence ID" value="MBB2175158.1"/>
    <property type="molecule type" value="Genomic_DNA"/>
</dbReference>
<dbReference type="PANTHER" id="PTHR43584">
    <property type="entry name" value="NUCLEOTIDYL TRANSFERASE"/>
    <property type="match status" value="1"/>
</dbReference>
<evidence type="ECO:0000259" key="3">
    <source>
        <dbReference type="Pfam" id="PF00483"/>
    </source>
</evidence>
<feature type="domain" description="Nucleotidyl transferase" evidence="3">
    <location>
        <begin position="8"/>
        <end position="177"/>
    </location>
</feature>